<dbReference type="Proteomes" id="UP001220395">
    <property type="component" value="Chromosome"/>
</dbReference>
<dbReference type="InterPro" id="IPR041916">
    <property type="entry name" value="Anti_sigma_zinc_sf"/>
</dbReference>
<feature type="domain" description="Putative zinc-finger" evidence="1">
    <location>
        <begin position="13"/>
        <end position="36"/>
    </location>
</feature>
<reference evidence="2 3" key="1">
    <citation type="submission" date="2023-02" db="EMBL/GenBank/DDBJ databases">
        <title>Genome sequence of Sphingomonas naphthae.</title>
        <authorList>
            <person name="Kim S."/>
            <person name="Heo J."/>
            <person name="Kwon S.-W."/>
        </authorList>
    </citation>
    <scope>NUCLEOTIDE SEQUENCE [LARGE SCALE GENOMIC DNA]</scope>
    <source>
        <strain evidence="2 3">KACC 18716</strain>
    </source>
</reference>
<gene>
    <name evidence="2" type="ORF">PQ455_09420</name>
</gene>
<proteinExistence type="predicted"/>
<name>A0ABY7TGB4_9SPHN</name>
<evidence type="ECO:0000259" key="1">
    <source>
        <dbReference type="Pfam" id="PF13490"/>
    </source>
</evidence>
<evidence type="ECO:0000313" key="3">
    <source>
        <dbReference type="Proteomes" id="UP001220395"/>
    </source>
</evidence>
<sequence>MPADPVSEIEILAYVDGELDLGRRLAVEQHLAACPRAAARVMADLGAQTALRLAQPAFDPREAGLADAAARLSAMLARPPRAPMPFFSRRRAGVAAVTVAGLATVVAFVPKGATASPPAYVSSAVMAFQTGLIRAGMHSQRADATFDPADVQRSTNIRVPTLPDGWQVTDVQLIPSDEGPALQIMVHTSDARVVSIFAVRSSVTAPAKPIATRYGGASVAYWRHGEMAYALTGLDAPDALDLAAEDLADNRLS</sequence>
<dbReference type="InterPro" id="IPR027383">
    <property type="entry name" value="Znf_put"/>
</dbReference>
<dbReference type="RefSeq" id="WP_273685820.1">
    <property type="nucleotide sequence ID" value="NZ_CP117411.1"/>
</dbReference>
<organism evidence="2 3">
    <name type="scientific">Sphingomonas naphthae</name>
    <dbReference type="NCBI Taxonomy" id="1813468"/>
    <lineage>
        <taxon>Bacteria</taxon>
        <taxon>Pseudomonadati</taxon>
        <taxon>Pseudomonadota</taxon>
        <taxon>Alphaproteobacteria</taxon>
        <taxon>Sphingomonadales</taxon>
        <taxon>Sphingomonadaceae</taxon>
        <taxon>Sphingomonas</taxon>
    </lineage>
</organism>
<evidence type="ECO:0000313" key="2">
    <source>
        <dbReference type="EMBL" id="WCT71873.1"/>
    </source>
</evidence>
<keyword evidence="3" id="KW-1185">Reference proteome</keyword>
<dbReference type="Gene3D" id="1.10.10.1320">
    <property type="entry name" value="Anti-sigma factor, zinc-finger domain"/>
    <property type="match status" value="1"/>
</dbReference>
<dbReference type="Pfam" id="PF13490">
    <property type="entry name" value="zf-HC2"/>
    <property type="match status" value="1"/>
</dbReference>
<protein>
    <submittedName>
        <fullName evidence="2">Zf-HC2 domain-containing protein</fullName>
    </submittedName>
</protein>
<dbReference type="EMBL" id="CP117411">
    <property type="protein sequence ID" value="WCT71873.1"/>
    <property type="molecule type" value="Genomic_DNA"/>
</dbReference>
<accession>A0ABY7TGB4</accession>